<comment type="caution">
    <text evidence="2">The sequence shown here is derived from an EMBL/GenBank/DDBJ whole genome shotgun (WGS) entry which is preliminary data.</text>
</comment>
<dbReference type="EMBL" id="LIBB01000032">
    <property type="protein sequence ID" value="KRO73054.1"/>
    <property type="molecule type" value="Genomic_DNA"/>
</dbReference>
<keyword evidence="1" id="KW-0812">Transmembrane</keyword>
<gene>
    <name evidence="2" type="ORF">ABR69_05640</name>
</gene>
<proteinExistence type="predicted"/>
<reference evidence="2 3" key="1">
    <citation type="submission" date="2015-10" db="EMBL/GenBank/DDBJ databases">
        <title>Metagenome-Assembled Genomes uncover a global brackish microbiome.</title>
        <authorList>
            <person name="Hugerth L.W."/>
            <person name="Larsson J."/>
            <person name="Alneberg J."/>
            <person name="Lindh M.V."/>
            <person name="Legrand C."/>
            <person name="Pinhassi J."/>
            <person name="Andersson A.F."/>
        </authorList>
    </citation>
    <scope>NUCLEOTIDE SEQUENCE [LARGE SCALE GENOMIC DNA]</scope>
    <source>
        <strain evidence="2">BACL4 MAG-120507-bin80</strain>
    </source>
</reference>
<sequence>MSVFASAACLLIITLGVLHASRSPAAGLQLASYHSLLVTATLALVMAASLYTPSTIAFVRLPLGTLLVALVVSASLTSIYMKLLQHHVLTLRRLKSQTIFATGNATATSLLASPVLAQGSGAFTLLAVPLLGITFYLILVLLTSLRETMRLRTAASSLSSSVAALTEAGLISPQAKQPASQETAHALMACAVITLCTLALAGSL</sequence>
<protein>
    <submittedName>
        <fullName evidence="2">Uncharacterized protein</fullName>
    </submittedName>
</protein>
<feature type="transmembrane region" description="Helical" evidence="1">
    <location>
        <begin position="30"/>
        <end position="51"/>
    </location>
</feature>
<accession>A0A0R2SE71</accession>
<keyword evidence="1" id="KW-0472">Membrane</keyword>
<dbReference type="AlphaFoldDB" id="A0A0R2SE71"/>
<evidence type="ECO:0000256" key="1">
    <source>
        <dbReference type="SAM" id="Phobius"/>
    </source>
</evidence>
<evidence type="ECO:0000313" key="3">
    <source>
        <dbReference type="Proteomes" id="UP000051934"/>
    </source>
</evidence>
<feature type="transmembrane region" description="Helical" evidence="1">
    <location>
        <begin position="121"/>
        <end position="142"/>
    </location>
</feature>
<dbReference type="Proteomes" id="UP000051934">
    <property type="component" value="Unassembled WGS sequence"/>
</dbReference>
<name>A0A0R2SE71_9GAMM</name>
<feature type="transmembrane region" description="Helical" evidence="1">
    <location>
        <begin position="63"/>
        <end position="81"/>
    </location>
</feature>
<organism evidence="2 3">
    <name type="scientific">OM182 bacterium BACL3 MAG-120507-bin80</name>
    <dbReference type="NCBI Taxonomy" id="1655577"/>
    <lineage>
        <taxon>Bacteria</taxon>
        <taxon>Pseudomonadati</taxon>
        <taxon>Pseudomonadota</taxon>
        <taxon>Gammaproteobacteria</taxon>
        <taxon>OMG group</taxon>
        <taxon>OM182 clade</taxon>
    </lineage>
</organism>
<evidence type="ECO:0000313" key="2">
    <source>
        <dbReference type="EMBL" id="KRO73054.1"/>
    </source>
</evidence>
<keyword evidence="1" id="KW-1133">Transmembrane helix</keyword>